<gene>
    <name evidence="4" type="ORF">EFL26_13825</name>
</gene>
<dbReference type="Pfam" id="PF00440">
    <property type="entry name" value="TetR_N"/>
    <property type="match status" value="1"/>
</dbReference>
<evidence type="ECO:0000256" key="1">
    <source>
        <dbReference type="ARBA" id="ARBA00023125"/>
    </source>
</evidence>
<dbReference type="RefSeq" id="WP_123223421.1">
    <property type="nucleotide sequence ID" value="NZ_RJSF01000040.1"/>
</dbReference>
<evidence type="ECO:0000256" key="2">
    <source>
        <dbReference type="PROSITE-ProRule" id="PRU00335"/>
    </source>
</evidence>
<organism evidence="4 5">
    <name type="scientific">Nocardioides pocheonensis</name>
    <dbReference type="NCBI Taxonomy" id="661485"/>
    <lineage>
        <taxon>Bacteria</taxon>
        <taxon>Bacillati</taxon>
        <taxon>Actinomycetota</taxon>
        <taxon>Actinomycetes</taxon>
        <taxon>Propionibacteriales</taxon>
        <taxon>Nocardioidaceae</taxon>
        <taxon>Nocardioides</taxon>
    </lineage>
</organism>
<evidence type="ECO:0000313" key="5">
    <source>
        <dbReference type="Proteomes" id="UP000279994"/>
    </source>
</evidence>
<evidence type="ECO:0000313" key="4">
    <source>
        <dbReference type="EMBL" id="RNM14013.1"/>
    </source>
</evidence>
<protein>
    <submittedName>
        <fullName evidence="4">TetR family transcriptional regulator</fullName>
    </submittedName>
</protein>
<dbReference type="InterPro" id="IPR009057">
    <property type="entry name" value="Homeodomain-like_sf"/>
</dbReference>
<keyword evidence="5" id="KW-1185">Reference proteome</keyword>
<dbReference type="InterPro" id="IPR001647">
    <property type="entry name" value="HTH_TetR"/>
</dbReference>
<feature type="domain" description="HTH tetR-type" evidence="3">
    <location>
        <begin position="15"/>
        <end position="75"/>
    </location>
</feature>
<accession>A0A3N0GNG4</accession>
<sequence>MTLSAKGTRLNKRGLETREHLLRSALRSLAEGGPDAVSASSVAREAGATWGTVQHQFGDVDGLWAAVLEYVLADRDAMTPRLPGSPDLGARVDAILDLLWSAMDRPASRAIHHLRLALPRQRDELEAAYPRTAAAIAHWDAAWTETVERAFDGLDVDPVKLARVRSLLPGAMRGLHSEQFLSTYTDSDEARAGLAGALVAYLS</sequence>
<reference evidence="4 5" key="1">
    <citation type="submission" date="2018-11" db="EMBL/GenBank/DDBJ databases">
        <authorList>
            <person name="Li F."/>
        </authorList>
    </citation>
    <scope>NUCLEOTIDE SEQUENCE [LARGE SCALE GENOMIC DNA]</scope>
    <source>
        <strain evidence="4 5">Gsoil 818</strain>
    </source>
</reference>
<dbReference type="Proteomes" id="UP000279994">
    <property type="component" value="Unassembled WGS sequence"/>
</dbReference>
<feature type="DNA-binding region" description="H-T-H motif" evidence="2">
    <location>
        <begin position="38"/>
        <end position="57"/>
    </location>
</feature>
<dbReference type="SUPFAM" id="SSF46689">
    <property type="entry name" value="Homeodomain-like"/>
    <property type="match status" value="1"/>
</dbReference>
<dbReference type="EMBL" id="RJSF01000040">
    <property type="protein sequence ID" value="RNM14013.1"/>
    <property type="molecule type" value="Genomic_DNA"/>
</dbReference>
<evidence type="ECO:0000259" key="3">
    <source>
        <dbReference type="PROSITE" id="PS50977"/>
    </source>
</evidence>
<dbReference type="PROSITE" id="PS50977">
    <property type="entry name" value="HTH_TETR_2"/>
    <property type="match status" value="1"/>
</dbReference>
<dbReference type="OrthoDB" id="3773444at2"/>
<dbReference type="AlphaFoldDB" id="A0A3N0GNG4"/>
<comment type="caution">
    <text evidence="4">The sequence shown here is derived from an EMBL/GenBank/DDBJ whole genome shotgun (WGS) entry which is preliminary data.</text>
</comment>
<dbReference type="Gene3D" id="1.10.357.10">
    <property type="entry name" value="Tetracycline Repressor, domain 2"/>
    <property type="match status" value="1"/>
</dbReference>
<proteinExistence type="predicted"/>
<keyword evidence="1 2" id="KW-0238">DNA-binding</keyword>
<dbReference type="GO" id="GO:0003677">
    <property type="term" value="F:DNA binding"/>
    <property type="evidence" value="ECO:0007669"/>
    <property type="project" value="UniProtKB-UniRule"/>
</dbReference>
<name>A0A3N0GNG4_9ACTN</name>